<dbReference type="AlphaFoldDB" id="A0A1I3UKE4"/>
<dbReference type="STRING" id="1884381.SAMN05518846_10613"/>
<evidence type="ECO:0000256" key="1">
    <source>
        <dbReference type="SAM" id="MobiDB-lite"/>
    </source>
</evidence>
<organism evidence="3 4">
    <name type="scientific">Brevibacillus centrosporus</name>
    <dbReference type="NCBI Taxonomy" id="54910"/>
    <lineage>
        <taxon>Bacteria</taxon>
        <taxon>Bacillati</taxon>
        <taxon>Bacillota</taxon>
        <taxon>Bacilli</taxon>
        <taxon>Bacillales</taxon>
        <taxon>Paenibacillaceae</taxon>
        <taxon>Brevibacillus</taxon>
    </lineage>
</organism>
<accession>A0A1I3UKE4</accession>
<keyword evidence="2" id="KW-0812">Transmembrane</keyword>
<evidence type="ECO:0000313" key="4">
    <source>
        <dbReference type="Proteomes" id="UP000198915"/>
    </source>
</evidence>
<sequence>MNSVRSEDSTTVQNTSKQSSAPKSIPIWKRIFRGVRTIIFSVASLVFLMMALSWIGIDVMTPLDRAFSQFSAQQKYVDLVKEGTFSARPNQKIGDAFDKFFGSPKWSAFDSDTGQKIVEFTGDMTYQGQPVKARMQFVVTPETGSFEIHTIGFNDIPQNKLMQAALMAKVFEGKEIETSEQTTTDSEVASDQQTVTTEVQSETNAADTSDQQAAAPSPSESTSAETVVEGLAVAFPEGKVVLFVNDQEQEYSVASDVRVTEGGAPSEWTNLQANQLLLVTIQNGVVVAIDIM</sequence>
<feature type="transmembrane region" description="Helical" evidence="2">
    <location>
        <begin position="38"/>
        <end position="57"/>
    </location>
</feature>
<feature type="region of interest" description="Disordered" evidence="1">
    <location>
        <begin position="176"/>
        <end position="225"/>
    </location>
</feature>
<keyword evidence="4" id="KW-1185">Reference proteome</keyword>
<protein>
    <submittedName>
        <fullName evidence="3">Uncharacterized protein</fullName>
    </submittedName>
</protein>
<gene>
    <name evidence="3" type="ORF">SAMN05518846_10613</name>
</gene>
<reference evidence="4" key="1">
    <citation type="submission" date="2016-10" db="EMBL/GenBank/DDBJ databases">
        <authorList>
            <person name="Varghese N."/>
            <person name="Submissions S."/>
        </authorList>
    </citation>
    <scope>NUCLEOTIDE SEQUENCE [LARGE SCALE GENOMIC DNA]</scope>
    <source>
        <strain evidence="4">OK042</strain>
    </source>
</reference>
<feature type="compositionally biased region" description="Low complexity" evidence="1">
    <location>
        <begin position="192"/>
        <end position="203"/>
    </location>
</feature>
<feature type="compositionally biased region" description="Polar residues" evidence="1">
    <location>
        <begin position="179"/>
        <end position="191"/>
    </location>
</feature>
<proteinExistence type="predicted"/>
<dbReference type="RefSeq" id="WP_092268231.1">
    <property type="nucleotide sequence ID" value="NZ_FORT01000006.1"/>
</dbReference>
<dbReference type="Proteomes" id="UP000198915">
    <property type="component" value="Unassembled WGS sequence"/>
</dbReference>
<keyword evidence="2" id="KW-0472">Membrane</keyword>
<name>A0A1I3UKE4_9BACL</name>
<feature type="compositionally biased region" description="Low complexity" evidence="1">
    <location>
        <begin position="213"/>
        <end position="225"/>
    </location>
</feature>
<keyword evidence="2" id="KW-1133">Transmembrane helix</keyword>
<dbReference type="EMBL" id="FORT01000006">
    <property type="protein sequence ID" value="SFJ83540.1"/>
    <property type="molecule type" value="Genomic_DNA"/>
</dbReference>
<evidence type="ECO:0000256" key="2">
    <source>
        <dbReference type="SAM" id="Phobius"/>
    </source>
</evidence>
<evidence type="ECO:0000313" key="3">
    <source>
        <dbReference type="EMBL" id="SFJ83540.1"/>
    </source>
</evidence>